<keyword evidence="8" id="KW-0158">Chromosome</keyword>
<dbReference type="SUPFAM" id="SSF101478">
    <property type="entry name" value="ADP-ribosylglycohydrolase"/>
    <property type="match status" value="1"/>
</dbReference>
<comment type="caution">
    <text evidence="27">The sequence shown here is derived from an EMBL/GenBank/DDBJ whole genome shotgun (WGS) entry which is preliminary data.</text>
</comment>
<evidence type="ECO:0000256" key="12">
    <source>
        <dbReference type="ARBA" id="ARBA00022801"/>
    </source>
</evidence>
<keyword evidence="9" id="KW-0963">Cytoplasm</keyword>
<keyword evidence="13 25" id="KW-0460">Magnesium</keyword>
<proteinExistence type="inferred from homology"/>
<evidence type="ECO:0000256" key="7">
    <source>
        <dbReference type="ARBA" id="ARBA00012255"/>
    </source>
</evidence>
<evidence type="ECO:0000256" key="11">
    <source>
        <dbReference type="ARBA" id="ARBA00022763"/>
    </source>
</evidence>
<feature type="binding site" evidence="25">
    <location>
        <position position="57"/>
    </location>
    <ligand>
        <name>Mg(2+)</name>
        <dbReference type="ChEBI" id="CHEBI:18420"/>
        <label>1</label>
    </ligand>
</feature>
<keyword evidence="11" id="KW-0227">DNA damage</keyword>
<dbReference type="GO" id="GO:0005694">
    <property type="term" value="C:chromosome"/>
    <property type="evidence" value="ECO:0007669"/>
    <property type="project" value="UniProtKB-SubCell"/>
</dbReference>
<feature type="compositionally biased region" description="Basic and acidic residues" evidence="26">
    <location>
        <begin position="196"/>
        <end position="210"/>
    </location>
</feature>
<dbReference type="AlphaFoldDB" id="A0A9W9YE26"/>
<dbReference type="InterPro" id="IPR005502">
    <property type="entry name" value="Ribosyl_crysJ1"/>
</dbReference>
<comment type="similarity">
    <text evidence="5">Belongs to the ADP-ribosylglycohydrolase family.</text>
</comment>
<dbReference type="OrthoDB" id="410104at2759"/>
<dbReference type="Gene3D" id="1.10.4080.10">
    <property type="entry name" value="ADP-ribosylation/Crystallin J1"/>
    <property type="match status" value="1"/>
</dbReference>
<evidence type="ECO:0000256" key="8">
    <source>
        <dbReference type="ARBA" id="ARBA00022454"/>
    </source>
</evidence>
<dbReference type="GO" id="GO:0140290">
    <property type="term" value="P:peptidyl-serine ADP-deribosylation"/>
    <property type="evidence" value="ECO:0007669"/>
    <property type="project" value="UniProtKB-ARBA"/>
</dbReference>
<feature type="binding site" evidence="25">
    <location>
        <position position="55"/>
    </location>
    <ligand>
        <name>Mg(2+)</name>
        <dbReference type="ChEBI" id="CHEBI:18420"/>
        <label>1</label>
    </ligand>
</feature>
<evidence type="ECO:0000256" key="24">
    <source>
        <dbReference type="ARBA" id="ARBA00049015"/>
    </source>
</evidence>
<dbReference type="GO" id="GO:0005634">
    <property type="term" value="C:nucleus"/>
    <property type="evidence" value="ECO:0007669"/>
    <property type="project" value="UniProtKB-SubCell"/>
</dbReference>
<keyword evidence="10 25" id="KW-0479">Metal-binding</keyword>
<dbReference type="EMBL" id="MU827782">
    <property type="protein sequence ID" value="KAJ7336585.1"/>
    <property type="molecule type" value="Genomic_DNA"/>
</dbReference>
<evidence type="ECO:0000256" key="5">
    <source>
        <dbReference type="ARBA" id="ARBA00010702"/>
    </source>
</evidence>
<gene>
    <name evidence="27" type="primary">ADPRHL2</name>
    <name evidence="27" type="ORF">OS493_011801</name>
</gene>
<comment type="subunit">
    <text evidence="6">Monomer.</text>
</comment>
<evidence type="ECO:0000256" key="6">
    <source>
        <dbReference type="ARBA" id="ARBA00011245"/>
    </source>
</evidence>
<evidence type="ECO:0000256" key="4">
    <source>
        <dbReference type="ARBA" id="ARBA00004496"/>
    </source>
</evidence>
<dbReference type="PANTHER" id="PTHR16222">
    <property type="entry name" value="ADP-RIBOSYLGLYCOHYDROLASE"/>
    <property type="match status" value="1"/>
</dbReference>
<keyword evidence="12 27" id="KW-0378">Hydrolase</keyword>
<dbReference type="InterPro" id="IPR050792">
    <property type="entry name" value="ADP-ribosylglycohydrolase"/>
</dbReference>
<evidence type="ECO:0000256" key="17">
    <source>
        <dbReference type="ARBA" id="ARBA00041057"/>
    </source>
</evidence>
<evidence type="ECO:0000256" key="13">
    <source>
        <dbReference type="ARBA" id="ARBA00022842"/>
    </source>
</evidence>
<keyword evidence="14" id="KW-0496">Mitochondrion</keyword>
<feature type="binding site" evidence="25">
    <location>
        <position position="56"/>
    </location>
    <ligand>
        <name>Mg(2+)</name>
        <dbReference type="ChEBI" id="CHEBI:18420"/>
        <label>1</label>
    </ligand>
</feature>
<protein>
    <recommendedName>
        <fullName evidence="17">ADP-ribosylhydrolase ARH3</fullName>
        <ecNumber evidence="7">3.2.1.143</ecNumber>
    </recommendedName>
    <alternativeName>
        <fullName evidence="18">ADP-ribose glycohydrolase ARH3</fullName>
    </alternativeName>
    <alternativeName>
        <fullName evidence="19">ADP-ribosylhydrolase 3</fullName>
    </alternativeName>
    <alternativeName>
        <fullName evidence="22">O-acetyl-ADP-ribose deacetylase ARH3</fullName>
    </alternativeName>
    <alternativeName>
        <fullName evidence="23">Poly(ADP-ribose) glycohydrolase ARH3</fullName>
    </alternativeName>
    <alternativeName>
        <fullName evidence="21">[Protein ADP-ribosylarginine] hydrolase-like protein 2</fullName>
    </alternativeName>
    <alternativeName>
        <fullName evidence="20">[Protein ADP-ribosylserine] hydrolase</fullName>
    </alternativeName>
</protein>
<evidence type="ECO:0000256" key="3">
    <source>
        <dbReference type="ARBA" id="ARBA00004305"/>
    </source>
</evidence>
<accession>A0A9W9YE26</accession>
<reference evidence="27" key="1">
    <citation type="submission" date="2023-01" db="EMBL/GenBank/DDBJ databases">
        <title>Genome assembly of the deep-sea coral Lophelia pertusa.</title>
        <authorList>
            <person name="Herrera S."/>
            <person name="Cordes E."/>
        </authorList>
    </citation>
    <scope>NUCLEOTIDE SEQUENCE</scope>
    <source>
        <strain evidence="27">USNM1676648</strain>
        <tissue evidence="27">Polyp</tissue>
    </source>
</reference>
<keyword evidence="15" id="KW-0234">DNA repair</keyword>
<dbReference type="FunFam" id="1.10.4080.10:FF:000001">
    <property type="entry name" value="ADP-ribose glycohydrolase ARH3"/>
    <property type="match status" value="1"/>
</dbReference>
<comment type="subcellular location">
    <subcellularLocation>
        <location evidence="2">Chromosome</location>
    </subcellularLocation>
    <subcellularLocation>
        <location evidence="4">Cytoplasm</location>
    </subcellularLocation>
    <subcellularLocation>
        <location evidence="3">Mitochondrion matrix</location>
    </subcellularLocation>
    <subcellularLocation>
        <location evidence="1">Nucleus</location>
    </subcellularLocation>
</comment>
<feature type="binding site" evidence="25">
    <location>
        <position position="291"/>
    </location>
    <ligand>
        <name>Mg(2+)</name>
        <dbReference type="ChEBI" id="CHEBI:18420"/>
        <label>1</label>
    </ligand>
</feature>
<keyword evidence="16" id="KW-0539">Nucleus</keyword>
<evidence type="ECO:0000256" key="1">
    <source>
        <dbReference type="ARBA" id="ARBA00004123"/>
    </source>
</evidence>
<evidence type="ECO:0000256" key="23">
    <source>
        <dbReference type="ARBA" id="ARBA00043193"/>
    </source>
</evidence>
<sequence>MSRMLHKFRGTLVGALVGDCLGSHYEGVPYILPWREVTDYTLTKIKDKKEPIPYTDDTAMTRAICKSLTEQKKYDNRSMAQEFVEEFFREPHRGYGAAVGTVFKRLQDENPEDITLPARCQFDGQGSYGNGAAMRISPVALLNARKNALITHAHINGVIGAILQAEAVFKALLLEPPNLDTDKFIDQLIEVAEKLEKDKEASSEKKEDSGHSGIPSHPNKTVSYVKKIKEMKELLSKGDALEPKTVVETFGNGIRAEEAVPAAIFSFLHKGKVSFDESINYAISLGGDTDTIASMAGAISGAYWGVNEVPELWKSKCEGVEEAIEFANKIYELHEQRKETDSEEG</sequence>
<dbReference type="InterPro" id="IPR036705">
    <property type="entry name" value="Ribosyl_crysJ1_sf"/>
</dbReference>
<evidence type="ECO:0000256" key="9">
    <source>
        <dbReference type="ARBA" id="ARBA00022490"/>
    </source>
</evidence>
<evidence type="ECO:0000256" key="20">
    <source>
        <dbReference type="ARBA" id="ARBA00042722"/>
    </source>
</evidence>
<dbReference type="GO" id="GO:0046872">
    <property type="term" value="F:metal ion binding"/>
    <property type="evidence" value="ECO:0007669"/>
    <property type="project" value="UniProtKB-KW"/>
</dbReference>
<evidence type="ECO:0000256" key="25">
    <source>
        <dbReference type="PIRSR" id="PIRSR605502-1"/>
    </source>
</evidence>
<evidence type="ECO:0000256" key="2">
    <source>
        <dbReference type="ARBA" id="ARBA00004286"/>
    </source>
</evidence>
<feature type="binding site" evidence="25">
    <location>
        <position position="290"/>
    </location>
    <ligand>
        <name>Mg(2+)</name>
        <dbReference type="ChEBI" id="CHEBI:18420"/>
        <label>1</label>
    </ligand>
</feature>
<keyword evidence="27" id="KW-0326">Glycosidase</keyword>
<dbReference type="Proteomes" id="UP001163046">
    <property type="component" value="Unassembled WGS sequence"/>
</dbReference>
<dbReference type="GO" id="GO:0004649">
    <property type="term" value="F:poly(ADP-ribose) glycohydrolase activity"/>
    <property type="evidence" value="ECO:0007669"/>
    <property type="project" value="UniProtKB-EC"/>
</dbReference>
<comment type="catalytic activity">
    <reaction evidence="24">
        <text>alpha-NAD(+) + H2O = ADP-D-ribose + nicotinamide + H(+)</text>
        <dbReference type="Rhea" id="RHEA:68792"/>
        <dbReference type="ChEBI" id="CHEBI:15377"/>
        <dbReference type="ChEBI" id="CHEBI:15378"/>
        <dbReference type="ChEBI" id="CHEBI:17154"/>
        <dbReference type="ChEBI" id="CHEBI:57967"/>
        <dbReference type="ChEBI" id="CHEBI:77017"/>
    </reaction>
</comment>
<evidence type="ECO:0000256" key="18">
    <source>
        <dbReference type="ARBA" id="ARBA00042398"/>
    </source>
</evidence>
<comment type="cofactor">
    <cofactor evidence="25">
        <name>Mg(2+)</name>
        <dbReference type="ChEBI" id="CHEBI:18420"/>
    </cofactor>
    <text evidence="25">Binds 2 magnesium ions per subunit.</text>
</comment>
<dbReference type="GO" id="GO:0006281">
    <property type="term" value="P:DNA repair"/>
    <property type="evidence" value="ECO:0007669"/>
    <property type="project" value="UniProtKB-KW"/>
</dbReference>
<dbReference type="Pfam" id="PF03747">
    <property type="entry name" value="ADP_ribosyl_GH"/>
    <property type="match status" value="1"/>
</dbReference>
<evidence type="ECO:0000256" key="14">
    <source>
        <dbReference type="ARBA" id="ARBA00023128"/>
    </source>
</evidence>
<evidence type="ECO:0000313" key="27">
    <source>
        <dbReference type="EMBL" id="KAJ7336585.1"/>
    </source>
</evidence>
<evidence type="ECO:0000313" key="28">
    <source>
        <dbReference type="Proteomes" id="UP001163046"/>
    </source>
</evidence>
<evidence type="ECO:0000256" key="19">
    <source>
        <dbReference type="ARBA" id="ARBA00042471"/>
    </source>
</evidence>
<evidence type="ECO:0000256" key="22">
    <source>
        <dbReference type="ARBA" id="ARBA00043187"/>
    </source>
</evidence>
<evidence type="ECO:0000256" key="21">
    <source>
        <dbReference type="ARBA" id="ARBA00042850"/>
    </source>
</evidence>
<dbReference type="PANTHER" id="PTHR16222:SF24">
    <property type="entry name" value="ADP-RIBOSYLHYDROLASE ARH3"/>
    <property type="match status" value="1"/>
</dbReference>
<organism evidence="27 28">
    <name type="scientific">Desmophyllum pertusum</name>
    <dbReference type="NCBI Taxonomy" id="174260"/>
    <lineage>
        <taxon>Eukaryota</taxon>
        <taxon>Metazoa</taxon>
        <taxon>Cnidaria</taxon>
        <taxon>Anthozoa</taxon>
        <taxon>Hexacorallia</taxon>
        <taxon>Scleractinia</taxon>
        <taxon>Caryophylliina</taxon>
        <taxon>Caryophylliidae</taxon>
        <taxon>Desmophyllum</taxon>
    </lineage>
</organism>
<feature type="region of interest" description="Disordered" evidence="26">
    <location>
        <begin position="196"/>
        <end position="220"/>
    </location>
</feature>
<dbReference type="GO" id="GO:0005759">
    <property type="term" value="C:mitochondrial matrix"/>
    <property type="evidence" value="ECO:0007669"/>
    <property type="project" value="UniProtKB-SubCell"/>
</dbReference>
<name>A0A9W9YE26_9CNID</name>
<evidence type="ECO:0000256" key="26">
    <source>
        <dbReference type="SAM" id="MobiDB-lite"/>
    </source>
</evidence>
<dbReference type="EC" id="3.2.1.143" evidence="7"/>
<keyword evidence="28" id="KW-1185">Reference proteome</keyword>
<feature type="binding site" evidence="25">
    <location>
        <position position="288"/>
    </location>
    <ligand>
        <name>Mg(2+)</name>
        <dbReference type="ChEBI" id="CHEBI:18420"/>
        <label>1</label>
    </ligand>
</feature>
<evidence type="ECO:0000256" key="15">
    <source>
        <dbReference type="ARBA" id="ARBA00023204"/>
    </source>
</evidence>
<evidence type="ECO:0000256" key="16">
    <source>
        <dbReference type="ARBA" id="ARBA00023242"/>
    </source>
</evidence>
<evidence type="ECO:0000256" key="10">
    <source>
        <dbReference type="ARBA" id="ARBA00022723"/>
    </source>
</evidence>